<keyword evidence="4 7" id="KW-1133">Transmembrane helix</keyword>
<dbReference type="GO" id="GO:0005886">
    <property type="term" value="C:plasma membrane"/>
    <property type="evidence" value="ECO:0007669"/>
    <property type="project" value="UniProtKB-SubCell"/>
</dbReference>
<dbReference type="RefSeq" id="WP_137686242.1">
    <property type="nucleotide sequence ID" value="NZ_BIFX01000001.1"/>
</dbReference>
<dbReference type="PANTHER" id="PTHR30482">
    <property type="entry name" value="HIGH-AFFINITY BRANCHED-CHAIN AMINO ACID TRANSPORT SYSTEM PERMEASE"/>
    <property type="match status" value="1"/>
</dbReference>
<feature type="transmembrane region" description="Helical" evidence="7">
    <location>
        <begin position="15"/>
        <end position="35"/>
    </location>
</feature>
<evidence type="ECO:0000256" key="5">
    <source>
        <dbReference type="ARBA" id="ARBA00023136"/>
    </source>
</evidence>
<evidence type="ECO:0000256" key="4">
    <source>
        <dbReference type="ARBA" id="ARBA00022989"/>
    </source>
</evidence>
<feature type="region of interest" description="Disordered" evidence="6">
    <location>
        <begin position="632"/>
        <end position="667"/>
    </location>
</feature>
<evidence type="ECO:0000256" key="3">
    <source>
        <dbReference type="ARBA" id="ARBA00022692"/>
    </source>
</evidence>
<feature type="transmembrane region" description="Helical" evidence="7">
    <location>
        <begin position="546"/>
        <end position="579"/>
    </location>
</feature>
<evidence type="ECO:0000256" key="7">
    <source>
        <dbReference type="SAM" id="Phobius"/>
    </source>
</evidence>
<feature type="transmembrane region" description="Helical" evidence="7">
    <location>
        <begin position="173"/>
        <end position="193"/>
    </location>
</feature>
<evidence type="ECO:0000313" key="9">
    <source>
        <dbReference type="Proteomes" id="UP000248806"/>
    </source>
</evidence>
<dbReference type="InterPro" id="IPR043428">
    <property type="entry name" value="LivM-like"/>
</dbReference>
<dbReference type="EMBL" id="QKUF01000005">
    <property type="protein sequence ID" value="PZW31972.1"/>
    <property type="molecule type" value="Genomic_DNA"/>
</dbReference>
<feature type="transmembrane region" description="Helical" evidence="7">
    <location>
        <begin position="97"/>
        <end position="114"/>
    </location>
</feature>
<accession>A0A326UNY7</accession>
<comment type="subcellular location">
    <subcellularLocation>
        <location evidence="1">Cell membrane</location>
        <topology evidence="1">Multi-pass membrane protein</topology>
    </subcellularLocation>
</comment>
<keyword evidence="9" id="KW-1185">Reference proteome</keyword>
<dbReference type="Proteomes" id="UP000248806">
    <property type="component" value="Unassembled WGS sequence"/>
</dbReference>
<dbReference type="Pfam" id="PF02653">
    <property type="entry name" value="BPD_transp_2"/>
    <property type="match status" value="1"/>
</dbReference>
<dbReference type="InterPro" id="IPR001851">
    <property type="entry name" value="ABC_transp_permease"/>
</dbReference>
<feature type="transmembrane region" description="Helical" evidence="7">
    <location>
        <begin position="511"/>
        <end position="530"/>
    </location>
</feature>
<feature type="transmembrane region" description="Helical" evidence="7">
    <location>
        <begin position="350"/>
        <end position="375"/>
    </location>
</feature>
<keyword evidence="2" id="KW-1003">Cell membrane</keyword>
<dbReference type="GO" id="GO:0015658">
    <property type="term" value="F:branched-chain amino acid transmembrane transporter activity"/>
    <property type="evidence" value="ECO:0007669"/>
    <property type="project" value="InterPro"/>
</dbReference>
<gene>
    <name evidence="8" type="ORF">EI42_01997</name>
</gene>
<feature type="transmembrane region" description="Helical" evidence="7">
    <location>
        <begin position="324"/>
        <end position="343"/>
    </location>
</feature>
<evidence type="ECO:0000256" key="6">
    <source>
        <dbReference type="SAM" id="MobiDB-lite"/>
    </source>
</evidence>
<sequence length="667" mass="73109">MALRMLRPDLETRKLLLKWVVAVLVPLSIFTLVWSGEGMLNSVFLTYVSPQESSYTAFTWSTLIQTTIFLLVLYPAFLMLGGYLVAADSGRRSMYELWADVIFVVTIPLLICALSGSTGLIMGLAISVPVWAIYLFLRPRVHQWLHYTPPPPLAEIEVLDEGRKQTMLARGTAGGFWIGLVFSVVMLVADIIYYLSGALNSSTLWLWIAIRTIVFPIAGYFLGYWGGRLAVHHTFSSQVSNEEGKGATRRAIWRKQQQLETLSTERKQEEARDFVPHDLPFMSKGAKWIYSVLIIAFVLFYPALDPLLFGFGMDGRLTGYNDAGYYVILALGLNIVVGFAGLLDLGYVAFFAIGAYIWGLVGSPQLQVLLSIPIAQATAGWLFWPMLIIGAIIVALWGVALGAPTLRLRGDYLAIVTLGFGEIIPVVFLELDMYTNGANGLIGIFSPNAPGVDWSSITPVPYYYLIMALIVFTIFANVRLRDSRLGRAWIAIREDEIAASSSGINLTKTKLLAFAAGAFFAGIAGMYKAAKLGSVTPDNFSFGDSIIYLAMVVIGGLGSIPGVILGAIAVYAINVLVLAQLDTLASNPTNPLHVLHAIPGLSSLNNIRGLIFGVLLVAIMLYRPEGLWPSSRRKRELHHTENKPEEDVGALETAPGSPDFEQEVRVE</sequence>
<dbReference type="PANTHER" id="PTHR30482:SF10">
    <property type="entry name" value="HIGH-AFFINITY BRANCHED-CHAIN AMINO ACID TRANSPORT PROTEIN BRAE"/>
    <property type="match status" value="1"/>
</dbReference>
<evidence type="ECO:0000256" key="1">
    <source>
        <dbReference type="ARBA" id="ARBA00004651"/>
    </source>
</evidence>
<organism evidence="8 9">
    <name type="scientific">Thermosporothrix hazakensis</name>
    <dbReference type="NCBI Taxonomy" id="644383"/>
    <lineage>
        <taxon>Bacteria</taxon>
        <taxon>Bacillati</taxon>
        <taxon>Chloroflexota</taxon>
        <taxon>Ktedonobacteria</taxon>
        <taxon>Ktedonobacterales</taxon>
        <taxon>Thermosporotrichaceae</taxon>
        <taxon>Thermosporothrix</taxon>
    </lineage>
</organism>
<feature type="transmembrane region" description="Helical" evidence="7">
    <location>
        <begin position="462"/>
        <end position="480"/>
    </location>
</feature>
<dbReference type="OrthoDB" id="9789927at2"/>
<keyword evidence="5 7" id="KW-0472">Membrane</keyword>
<evidence type="ECO:0000256" key="2">
    <source>
        <dbReference type="ARBA" id="ARBA00022475"/>
    </source>
</evidence>
<keyword evidence="3 7" id="KW-0812">Transmembrane</keyword>
<protein>
    <submittedName>
        <fullName evidence="8">ABC-type branched-subunit amino acid transport system permease subunit</fullName>
    </submittedName>
</protein>
<reference evidence="8 9" key="1">
    <citation type="submission" date="2018-06" db="EMBL/GenBank/DDBJ databases">
        <title>Genomic Encyclopedia of Archaeal and Bacterial Type Strains, Phase II (KMG-II): from individual species to whole genera.</title>
        <authorList>
            <person name="Goeker M."/>
        </authorList>
    </citation>
    <scope>NUCLEOTIDE SEQUENCE [LARGE SCALE GENOMIC DNA]</scope>
    <source>
        <strain evidence="8 9">ATCC BAA-1881</strain>
    </source>
</reference>
<proteinExistence type="predicted"/>
<feature type="transmembrane region" description="Helical" evidence="7">
    <location>
        <begin position="288"/>
        <end position="304"/>
    </location>
</feature>
<feature type="transmembrane region" description="Helical" evidence="7">
    <location>
        <begin position="412"/>
        <end position="431"/>
    </location>
</feature>
<dbReference type="CDD" id="cd06581">
    <property type="entry name" value="TM_PBP1_LivM_like"/>
    <property type="match status" value="1"/>
</dbReference>
<evidence type="ECO:0000313" key="8">
    <source>
        <dbReference type="EMBL" id="PZW31972.1"/>
    </source>
</evidence>
<feature type="transmembrane region" description="Helical" evidence="7">
    <location>
        <begin position="120"/>
        <end position="137"/>
    </location>
</feature>
<feature type="transmembrane region" description="Helical" evidence="7">
    <location>
        <begin position="55"/>
        <end position="85"/>
    </location>
</feature>
<name>A0A326UNY7_THEHA</name>
<dbReference type="AlphaFoldDB" id="A0A326UNY7"/>
<feature type="transmembrane region" description="Helical" evidence="7">
    <location>
        <begin position="205"/>
        <end position="225"/>
    </location>
</feature>
<comment type="caution">
    <text evidence="8">The sequence shown here is derived from an EMBL/GenBank/DDBJ whole genome shotgun (WGS) entry which is preliminary data.</text>
</comment>
<feature type="transmembrane region" description="Helical" evidence="7">
    <location>
        <begin position="381"/>
        <end position="400"/>
    </location>
</feature>